<proteinExistence type="predicted"/>
<name>A0ABX1CSP7_9FLAO</name>
<organism evidence="2 3">
    <name type="scientific">Salinimicrobium oceani</name>
    <dbReference type="NCBI Taxonomy" id="2722702"/>
    <lineage>
        <taxon>Bacteria</taxon>
        <taxon>Pseudomonadati</taxon>
        <taxon>Bacteroidota</taxon>
        <taxon>Flavobacteriia</taxon>
        <taxon>Flavobacteriales</taxon>
        <taxon>Flavobacteriaceae</taxon>
        <taxon>Salinimicrobium</taxon>
    </lineage>
</organism>
<dbReference type="RefSeq" id="WP_168136508.1">
    <property type="nucleotide sequence ID" value="NZ_JAAVJR010000001.1"/>
</dbReference>
<dbReference type="PANTHER" id="PTHR33361">
    <property type="entry name" value="GLR0591 PROTEIN"/>
    <property type="match status" value="1"/>
</dbReference>
<keyword evidence="1" id="KW-0732">Signal</keyword>
<dbReference type="InterPro" id="IPR010281">
    <property type="entry name" value="DUF885"/>
</dbReference>
<keyword evidence="3" id="KW-1185">Reference proteome</keyword>
<comment type="caution">
    <text evidence="2">The sequence shown here is derived from an EMBL/GenBank/DDBJ whole genome shotgun (WGS) entry which is preliminary data.</text>
</comment>
<dbReference type="Proteomes" id="UP000703674">
    <property type="component" value="Unassembled WGS sequence"/>
</dbReference>
<sequence>MKLNNFKALLLLLCIFSLTACKDSAEEERYTSEEIEKEAAKLNAFFETEFQQDLEDSPMLQTRLGIREDYGSWDDYSHLRHAEDLETAKRRLEFLNNSIDPAALRGQDKLSYRLYKQSLEEEIEDYDFRFYNYPVNQMFGVHAELPAFLINMHQIDSIGDARAYLQRLQGIPEVIDQVIGGLELREMNHIMPPQFVFAHTIEASRNLLRGRPFEKSAEASALLQDFKEKVDQLEIPEQEKTKLVLEAQEILLNAVKPAYEKLIAKMEDQQQRATTEAGVWKFPKGAKFYETALKRTTTTNLSANEIHEIGLSEVARIHKEMEEIMEKVGFEGSLQDFFKFMREDEQFYYENTPEGKARYLTEAKQIIEGMKGRLDELFLTQPKADIVVKAVEPFREKSAGKAFYQKPALDGSRPGTYYANLYDMKAMPTYQMEALAYHEGIPGHHMQLAISQELDSLPMFRKHETYTAYVEGWGLYSEILPKDLGAYSDPYSDFGRLAMELWRSIRLVVDTGIHAKEWTREQAIDFYVRNSPNAESDAVKMVERHIVMPGQATAYKIGMNKIVELRKYAEEELGDNFDIREFHDVVLNSGALPLNILEEMVKDWVENEKG</sequence>
<evidence type="ECO:0000313" key="3">
    <source>
        <dbReference type="Proteomes" id="UP000703674"/>
    </source>
</evidence>
<dbReference type="PROSITE" id="PS51257">
    <property type="entry name" value="PROKAR_LIPOPROTEIN"/>
    <property type="match status" value="1"/>
</dbReference>
<protein>
    <submittedName>
        <fullName evidence="2">DUF885 domain-containing protein</fullName>
    </submittedName>
</protein>
<feature type="chain" id="PRO_5046482498" evidence="1">
    <location>
        <begin position="23"/>
        <end position="610"/>
    </location>
</feature>
<evidence type="ECO:0000256" key="1">
    <source>
        <dbReference type="SAM" id="SignalP"/>
    </source>
</evidence>
<reference evidence="2 3" key="1">
    <citation type="submission" date="2020-03" db="EMBL/GenBank/DDBJ databases">
        <title>Salinimicrobium sp. nov, isolated from SCS.</title>
        <authorList>
            <person name="Cao W.R."/>
        </authorList>
    </citation>
    <scope>NUCLEOTIDE SEQUENCE [LARGE SCALE GENOMIC DNA]</scope>
    <source>
        <strain evidence="3">J15B91</strain>
    </source>
</reference>
<dbReference type="PANTHER" id="PTHR33361:SF16">
    <property type="entry name" value="DUF885 DOMAIN-CONTAINING PROTEIN"/>
    <property type="match status" value="1"/>
</dbReference>
<gene>
    <name evidence="2" type="ORF">HC175_00200</name>
</gene>
<dbReference type="Pfam" id="PF05960">
    <property type="entry name" value="DUF885"/>
    <property type="match status" value="1"/>
</dbReference>
<accession>A0ABX1CSP7</accession>
<feature type="signal peptide" evidence="1">
    <location>
        <begin position="1"/>
        <end position="22"/>
    </location>
</feature>
<dbReference type="EMBL" id="JAAVJR010000001">
    <property type="protein sequence ID" value="NJW51333.1"/>
    <property type="molecule type" value="Genomic_DNA"/>
</dbReference>
<evidence type="ECO:0000313" key="2">
    <source>
        <dbReference type="EMBL" id="NJW51333.1"/>
    </source>
</evidence>